<evidence type="ECO:0000256" key="3">
    <source>
        <dbReference type="ARBA" id="ARBA00022692"/>
    </source>
</evidence>
<feature type="transmembrane region" description="Helical" evidence="7">
    <location>
        <begin position="140"/>
        <end position="162"/>
    </location>
</feature>
<evidence type="ECO:0000313" key="9">
    <source>
        <dbReference type="EMBL" id="KAK7757949.1"/>
    </source>
</evidence>
<feature type="transmembrane region" description="Helical" evidence="7">
    <location>
        <begin position="182"/>
        <end position="206"/>
    </location>
</feature>
<dbReference type="InterPro" id="IPR036259">
    <property type="entry name" value="MFS_trans_sf"/>
</dbReference>
<comment type="caution">
    <text evidence="9">The sequence shown here is derived from an EMBL/GenBank/DDBJ whole genome shotgun (WGS) entry which is preliminary data.</text>
</comment>
<feature type="transmembrane region" description="Helical" evidence="7">
    <location>
        <begin position="82"/>
        <end position="99"/>
    </location>
</feature>
<dbReference type="PANTHER" id="PTHR23504">
    <property type="entry name" value="MAJOR FACILITATOR SUPERFAMILY DOMAIN-CONTAINING PROTEIN 10"/>
    <property type="match status" value="1"/>
</dbReference>
<keyword evidence="4 7" id="KW-1133">Transmembrane helix</keyword>
<dbReference type="InterPro" id="IPR020846">
    <property type="entry name" value="MFS_dom"/>
</dbReference>
<feature type="region of interest" description="Disordered" evidence="6">
    <location>
        <begin position="550"/>
        <end position="640"/>
    </location>
</feature>
<dbReference type="Pfam" id="PF07690">
    <property type="entry name" value="MFS_1"/>
    <property type="match status" value="2"/>
</dbReference>
<accession>A0AAN9VB71</accession>
<keyword evidence="5 7" id="KW-0472">Membrane</keyword>
<dbReference type="Proteomes" id="UP001320420">
    <property type="component" value="Unassembled WGS sequence"/>
</dbReference>
<protein>
    <recommendedName>
        <fullName evidence="8">Major facilitator superfamily (MFS) profile domain-containing protein</fullName>
    </recommendedName>
</protein>
<dbReference type="PANTHER" id="PTHR23504:SF8">
    <property type="entry name" value="TRANSPORTER, PUTATIVE (AFU_ORTHOLOGUE AFUA_1G03730)-RELATED"/>
    <property type="match status" value="1"/>
</dbReference>
<gene>
    <name evidence="9" type="ORF">SLS62_000327</name>
</gene>
<keyword evidence="10" id="KW-1185">Reference proteome</keyword>
<dbReference type="Gene3D" id="1.20.1720.10">
    <property type="entry name" value="Multidrug resistance protein D"/>
    <property type="match status" value="1"/>
</dbReference>
<feature type="transmembrane region" description="Helical" evidence="7">
    <location>
        <begin position="453"/>
        <end position="474"/>
    </location>
</feature>
<dbReference type="InterPro" id="IPR011701">
    <property type="entry name" value="MFS"/>
</dbReference>
<reference evidence="9 10" key="1">
    <citation type="submission" date="2024-02" db="EMBL/GenBank/DDBJ databases">
        <title>De novo assembly and annotation of 12 fungi associated with fruit tree decline syndrome in Ontario, Canada.</title>
        <authorList>
            <person name="Sulman M."/>
            <person name="Ellouze W."/>
            <person name="Ilyukhin E."/>
        </authorList>
    </citation>
    <scope>NUCLEOTIDE SEQUENCE [LARGE SCALE GENOMIC DNA]</scope>
    <source>
        <strain evidence="9 10">M11/M66-122</strain>
    </source>
</reference>
<feature type="transmembrane region" description="Helical" evidence="7">
    <location>
        <begin position="333"/>
        <end position="357"/>
    </location>
</feature>
<dbReference type="Gene3D" id="1.20.1250.20">
    <property type="entry name" value="MFS general substrate transporter like domains"/>
    <property type="match status" value="1"/>
</dbReference>
<feature type="transmembrane region" description="Helical" evidence="7">
    <location>
        <begin position="528"/>
        <end position="547"/>
    </location>
</feature>
<organism evidence="9 10">
    <name type="scientific">Diatrype stigma</name>
    <dbReference type="NCBI Taxonomy" id="117547"/>
    <lineage>
        <taxon>Eukaryota</taxon>
        <taxon>Fungi</taxon>
        <taxon>Dikarya</taxon>
        <taxon>Ascomycota</taxon>
        <taxon>Pezizomycotina</taxon>
        <taxon>Sordariomycetes</taxon>
        <taxon>Xylariomycetidae</taxon>
        <taxon>Xylariales</taxon>
        <taxon>Diatrypaceae</taxon>
        <taxon>Diatrype</taxon>
    </lineage>
</organism>
<evidence type="ECO:0000256" key="5">
    <source>
        <dbReference type="ARBA" id="ARBA00023136"/>
    </source>
</evidence>
<comment type="subcellular location">
    <subcellularLocation>
        <location evidence="1">Membrane</location>
        <topology evidence="1">Multi-pass membrane protein</topology>
    </subcellularLocation>
</comment>
<feature type="transmembrane region" description="Helical" evidence="7">
    <location>
        <begin position="394"/>
        <end position="415"/>
    </location>
</feature>
<feature type="transmembrane region" description="Helical" evidence="7">
    <location>
        <begin position="427"/>
        <end position="447"/>
    </location>
</feature>
<dbReference type="AlphaFoldDB" id="A0AAN9VB71"/>
<dbReference type="PROSITE" id="PS50850">
    <property type="entry name" value="MFS"/>
    <property type="match status" value="1"/>
</dbReference>
<evidence type="ECO:0000256" key="7">
    <source>
        <dbReference type="SAM" id="Phobius"/>
    </source>
</evidence>
<dbReference type="EMBL" id="JAKJXP020000001">
    <property type="protein sequence ID" value="KAK7757949.1"/>
    <property type="molecule type" value="Genomic_DNA"/>
</dbReference>
<dbReference type="SUPFAM" id="SSF103473">
    <property type="entry name" value="MFS general substrate transporter"/>
    <property type="match status" value="1"/>
</dbReference>
<dbReference type="GO" id="GO:0022857">
    <property type="term" value="F:transmembrane transporter activity"/>
    <property type="evidence" value="ECO:0007669"/>
    <property type="project" value="InterPro"/>
</dbReference>
<evidence type="ECO:0000313" key="10">
    <source>
        <dbReference type="Proteomes" id="UP001320420"/>
    </source>
</evidence>
<dbReference type="GO" id="GO:0016020">
    <property type="term" value="C:membrane"/>
    <property type="evidence" value="ECO:0007669"/>
    <property type="project" value="UniProtKB-SubCell"/>
</dbReference>
<feature type="compositionally biased region" description="Acidic residues" evidence="6">
    <location>
        <begin position="561"/>
        <end position="589"/>
    </location>
</feature>
<evidence type="ECO:0000256" key="2">
    <source>
        <dbReference type="ARBA" id="ARBA00022448"/>
    </source>
</evidence>
<sequence>MKAQKPKLPVQQLAILAVARFAEPLAFTSVFPYLPEMIGSFGVEKKDIAKWAGATSAVFSLSQSLTAVAWGRASDRFGRKPTILVGLFCTMVCFLIWGVSTSLPMAITIRAIQGASNGNVGIIRTMVAEMVPERELQPRAFSIMPLVWSIGSIFGPAFGGFFAKPAERFPAVFGGSAFLRAYPFALPNIMGSVIFLASLTTALLFLHETLFTKRHARDWGLVLGARIREALTLGRARHSRHGGHRQRRYSFQDDEAAAPLLASHMHHDASPSSPKAQSAVSTTALLSSSSASSASSSSTASTPVTAVDPARLVEKTGAPLAPSMRAVFTRQSVINLVCYTFLALHSVAFDQVLPVFLNYPENPQPDDPSGGDYPQGSLLPSFLFFSRGFGLDSGSIGTIFTLYGVVCGLIQFLVFPPLCARFGVLRCFRGCALAFPLVYLVTPYTALVPGGPAVRYAALVAVMCVKAFAVIIGFPCTTILLTNSAASLSVLGTLNGFATTFSALGRALGPALAGAAFSFGVRREFIALPWWLLAAIAAVGAVPCWWIEEGDGPSGPRRREEEEEEDEEEETEVEYDEDDDDDDDEEDQEPLVLLDPTPTTAIIAGDAPDAVGVSEDLIGGEELAGSPRSTRGYGTVASSR</sequence>
<evidence type="ECO:0000256" key="6">
    <source>
        <dbReference type="SAM" id="MobiDB-lite"/>
    </source>
</evidence>
<evidence type="ECO:0000256" key="1">
    <source>
        <dbReference type="ARBA" id="ARBA00004141"/>
    </source>
</evidence>
<name>A0AAN9VB71_9PEZI</name>
<keyword evidence="3 7" id="KW-0812">Transmembrane</keyword>
<proteinExistence type="predicted"/>
<feature type="transmembrane region" description="Helical" evidence="7">
    <location>
        <begin position="486"/>
        <end position="508"/>
    </location>
</feature>
<feature type="domain" description="Major facilitator superfamily (MFS) profile" evidence="8">
    <location>
        <begin position="12"/>
        <end position="552"/>
    </location>
</feature>
<keyword evidence="2" id="KW-0813">Transport</keyword>
<evidence type="ECO:0000259" key="8">
    <source>
        <dbReference type="PROSITE" id="PS50850"/>
    </source>
</evidence>
<evidence type="ECO:0000256" key="4">
    <source>
        <dbReference type="ARBA" id="ARBA00022989"/>
    </source>
</evidence>